<evidence type="ECO:0000313" key="3">
    <source>
        <dbReference type="Proteomes" id="UP000007519"/>
    </source>
</evidence>
<dbReference type="STRING" id="984262.SGRA_3005"/>
<sequence>MEQTVAPPEAGEFAPFYANYINLVPTRPLLPQFQLNMDKTLELLGHLPLEAGNFAYAEGKWSIKELVQHCIDTEQIMLYRALRFVRNDGQALAGFDEDAYVAALNLEQRKLSDLLVDWQSLRQFSQRFFLHLRAEDWLKRGVASGKTCSVRALAYIILGHESHHRNILEERYLPYV</sequence>
<feature type="domain" description="DinB-like" evidence="1">
    <location>
        <begin position="32"/>
        <end position="167"/>
    </location>
</feature>
<dbReference type="InterPro" id="IPR024775">
    <property type="entry name" value="DinB-like"/>
</dbReference>
<proteinExistence type="predicted"/>
<gene>
    <name evidence="2" type="ordered locus">SGRA_3005</name>
</gene>
<dbReference type="Proteomes" id="UP000007519">
    <property type="component" value="Chromosome"/>
</dbReference>
<dbReference type="SUPFAM" id="SSF109854">
    <property type="entry name" value="DinB/YfiT-like putative metalloenzymes"/>
    <property type="match status" value="1"/>
</dbReference>
<dbReference type="AlphaFoldDB" id="H6KZF7"/>
<dbReference type="Pfam" id="PF12867">
    <property type="entry name" value="DinB_2"/>
    <property type="match status" value="1"/>
</dbReference>
<dbReference type="RefSeq" id="WP_015693334.1">
    <property type="nucleotide sequence ID" value="NC_016940.1"/>
</dbReference>
<dbReference type="eggNOG" id="COG2318">
    <property type="taxonomic scope" value="Bacteria"/>
</dbReference>
<dbReference type="HOGENOM" id="CLU_105789_2_0_10"/>
<reference evidence="2 3" key="1">
    <citation type="journal article" date="2012" name="Stand. Genomic Sci.">
        <title>Complete genome sequencing and analysis of Saprospira grandis str. Lewin, a predatory marine bacterium.</title>
        <authorList>
            <person name="Saw J.H."/>
            <person name="Yuryev A."/>
            <person name="Kanbe M."/>
            <person name="Hou S."/>
            <person name="Young A.G."/>
            <person name="Aizawa S."/>
            <person name="Alam M."/>
        </authorList>
    </citation>
    <scope>NUCLEOTIDE SEQUENCE [LARGE SCALE GENOMIC DNA]</scope>
    <source>
        <strain evidence="2 3">Lewin</strain>
    </source>
</reference>
<dbReference type="InterPro" id="IPR034660">
    <property type="entry name" value="DinB/YfiT-like"/>
</dbReference>
<dbReference type="KEGG" id="sgn:SGRA_3005"/>
<keyword evidence="3" id="KW-1185">Reference proteome</keyword>
<accession>H6KZF7</accession>
<organism evidence="2 3">
    <name type="scientific">Saprospira grandis (strain Lewin)</name>
    <dbReference type="NCBI Taxonomy" id="984262"/>
    <lineage>
        <taxon>Bacteria</taxon>
        <taxon>Pseudomonadati</taxon>
        <taxon>Bacteroidota</taxon>
        <taxon>Saprospiria</taxon>
        <taxon>Saprospirales</taxon>
        <taxon>Saprospiraceae</taxon>
        <taxon>Saprospira</taxon>
    </lineage>
</organism>
<dbReference type="Gene3D" id="1.20.120.450">
    <property type="entry name" value="dinb family like domain"/>
    <property type="match status" value="1"/>
</dbReference>
<evidence type="ECO:0000313" key="2">
    <source>
        <dbReference type="EMBL" id="AFC25733.1"/>
    </source>
</evidence>
<evidence type="ECO:0000259" key="1">
    <source>
        <dbReference type="Pfam" id="PF12867"/>
    </source>
</evidence>
<dbReference type="EMBL" id="CP002831">
    <property type="protein sequence ID" value="AFC25733.1"/>
    <property type="molecule type" value="Genomic_DNA"/>
</dbReference>
<protein>
    <recommendedName>
        <fullName evidence="1">DinB-like domain-containing protein</fullName>
    </recommendedName>
</protein>
<dbReference type="OrthoDB" id="9793216at2"/>
<name>H6KZF7_SAPGL</name>